<sequence>MVVPLTAASLAELEAVARAAGLVTFPNLPAAPLLRQSRRQRPAHADVGDWCREVYEAGKFARVYSPGLASRASALPGRPGADQLYVAVYVNALPSLQGPEPALSWWFVGSAGRARLAVDGLLTLWSHGPFPTWTGVHARVTDIRRKRHYAIATLFISVPPFRASLFCPYGSFVSLPMHVRLRLWLVEGIIPRTLPAPAPSRCEEAPAAKAAAHQASPFPMGPLLSVVLLGIDGLVDGCRTSVDSPSRLDSPVLPLVELPSA</sequence>
<organism evidence="1 2">
    <name type="scientific">Phanerochaete sordida</name>
    <dbReference type="NCBI Taxonomy" id="48140"/>
    <lineage>
        <taxon>Eukaryota</taxon>
        <taxon>Fungi</taxon>
        <taxon>Dikarya</taxon>
        <taxon>Basidiomycota</taxon>
        <taxon>Agaricomycotina</taxon>
        <taxon>Agaricomycetes</taxon>
        <taxon>Polyporales</taxon>
        <taxon>Phanerochaetaceae</taxon>
        <taxon>Phanerochaete</taxon>
    </lineage>
</organism>
<proteinExistence type="predicted"/>
<dbReference type="AlphaFoldDB" id="A0A9P3GZ03"/>
<protein>
    <submittedName>
        <fullName evidence="1">Uncharacterized protein</fullName>
    </submittedName>
</protein>
<reference evidence="1 2" key="1">
    <citation type="submission" date="2021-08" db="EMBL/GenBank/DDBJ databases">
        <title>Draft Genome Sequence of Phanerochaete sordida strain YK-624.</title>
        <authorList>
            <person name="Mori T."/>
            <person name="Dohra H."/>
            <person name="Suzuki T."/>
            <person name="Kawagishi H."/>
            <person name="Hirai H."/>
        </authorList>
    </citation>
    <scope>NUCLEOTIDE SEQUENCE [LARGE SCALE GENOMIC DNA]</scope>
    <source>
        <strain evidence="1 2">YK-624</strain>
    </source>
</reference>
<name>A0A9P3GZ03_9APHY</name>
<keyword evidence="2" id="KW-1185">Reference proteome</keyword>
<dbReference type="EMBL" id="BPQB01000232">
    <property type="protein sequence ID" value="GJF00895.1"/>
    <property type="molecule type" value="Genomic_DNA"/>
</dbReference>
<accession>A0A9P3GZ03</accession>
<evidence type="ECO:0000313" key="1">
    <source>
        <dbReference type="EMBL" id="GJF00895.1"/>
    </source>
</evidence>
<gene>
    <name evidence="1" type="ORF">PsYK624_171990</name>
</gene>
<comment type="caution">
    <text evidence="1">The sequence shown here is derived from an EMBL/GenBank/DDBJ whole genome shotgun (WGS) entry which is preliminary data.</text>
</comment>
<evidence type="ECO:0000313" key="2">
    <source>
        <dbReference type="Proteomes" id="UP000703269"/>
    </source>
</evidence>
<dbReference type="Proteomes" id="UP000703269">
    <property type="component" value="Unassembled WGS sequence"/>
</dbReference>